<comment type="caution">
    <text evidence="5">The sequence shown here is derived from an EMBL/GenBank/DDBJ whole genome shotgun (WGS) entry which is preliminary data.</text>
</comment>
<feature type="domain" description="Arm DNA-binding" evidence="4">
    <location>
        <begin position="9"/>
        <end position="82"/>
    </location>
</feature>
<dbReference type="Gene3D" id="1.10.443.10">
    <property type="entry name" value="Intergrase catalytic core"/>
    <property type="match status" value="1"/>
</dbReference>
<dbReference type="EMBL" id="JBHSGN010000143">
    <property type="protein sequence ID" value="MFC4676544.1"/>
    <property type="molecule type" value="Genomic_DNA"/>
</dbReference>
<name>A0ABV9L3D8_9BACT</name>
<gene>
    <name evidence="5" type="ORF">ACFO6W_22950</name>
</gene>
<dbReference type="PANTHER" id="PTHR30349">
    <property type="entry name" value="PHAGE INTEGRASE-RELATED"/>
    <property type="match status" value="1"/>
</dbReference>
<dbReference type="Pfam" id="PF13102">
    <property type="entry name" value="Phage_int_SAM_5"/>
    <property type="match status" value="1"/>
</dbReference>
<dbReference type="CDD" id="cd01185">
    <property type="entry name" value="INTN1_C_like"/>
    <property type="match status" value="1"/>
</dbReference>
<dbReference type="InterPro" id="IPR035386">
    <property type="entry name" value="Arm-DNA-bind_5"/>
</dbReference>
<dbReference type="RefSeq" id="WP_380000893.1">
    <property type="nucleotide sequence ID" value="NZ_JBHSGN010000143.1"/>
</dbReference>
<evidence type="ECO:0000256" key="2">
    <source>
        <dbReference type="ARBA" id="ARBA00023172"/>
    </source>
</evidence>
<dbReference type="InterPro" id="IPR025269">
    <property type="entry name" value="SAM-like_dom"/>
</dbReference>
<accession>A0ABV9L3D8</accession>
<dbReference type="SUPFAM" id="SSF56349">
    <property type="entry name" value="DNA breaking-rejoining enzymes"/>
    <property type="match status" value="1"/>
</dbReference>
<evidence type="ECO:0000259" key="4">
    <source>
        <dbReference type="Pfam" id="PF17293"/>
    </source>
</evidence>
<feature type="domain" description="Phage integrase SAM-like" evidence="3">
    <location>
        <begin position="108"/>
        <end position="213"/>
    </location>
</feature>
<dbReference type="InterPro" id="IPR011010">
    <property type="entry name" value="DNA_brk_join_enz"/>
</dbReference>
<dbReference type="PANTHER" id="PTHR30349:SF64">
    <property type="entry name" value="PROPHAGE INTEGRASE INTD-RELATED"/>
    <property type="match status" value="1"/>
</dbReference>
<proteinExistence type="predicted"/>
<dbReference type="Pfam" id="PF17293">
    <property type="entry name" value="Arm-DNA-bind_5"/>
    <property type="match status" value="1"/>
</dbReference>
<protein>
    <submittedName>
        <fullName evidence="5">Site-specific integrase</fullName>
    </submittedName>
</protein>
<evidence type="ECO:0000313" key="5">
    <source>
        <dbReference type="EMBL" id="MFC4676544.1"/>
    </source>
</evidence>
<keyword evidence="6" id="KW-1185">Reference proteome</keyword>
<keyword evidence="2" id="KW-0233">DNA recombination</keyword>
<evidence type="ECO:0000313" key="6">
    <source>
        <dbReference type="Proteomes" id="UP001596023"/>
    </source>
</evidence>
<keyword evidence="1" id="KW-0238">DNA-binding</keyword>
<dbReference type="InterPro" id="IPR010998">
    <property type="entry name" value="Integrase_recombinase_N"/>
</dbReference>
<dbReference type="InterPro" id="IPR013762">
    <property type="entry name" value="Integrase-like_cat_sf"/>
</dbReference>
<dbReference type="Gene3D" id="1.10.150.130">
    <property type="match status" value="1"/>
</dbReference>
<dbReference type="Proteomes" id="UP001596023">
    <property type="component" value="Unassembled WGS sequence"/>
</dbReference>
<organism evidence="5 6">
    <name type="scientific">Dysgonomonas termitidis</name>
    <dbReference type="NCBI Taxonomy" id="1516126"/>
    <lineage>
        <taxon>Bacteria</taxon>
        <taxon>Pseudomonadati</taxon>
        <taxon>Bacteroidota</taxon>
        <taxon>Bacteroidia</taxon>
        <taxon>Bacteroidales</taxon>
        <taxon>Dysgonomonadaceae</taxon>
        <taxon>Dysgonomonas</taxon>
    </lineage>
</organism>
<dbReference type="InterPro" id="IPR050090">
    <property type="entry name" value="Tyrosine_recombinase_XerCD"/>
</dbReference>
<reference evidence="6" key="1">
    <citation type="journal article" date="2019" name="Int. J. Syst. Evol. Microbiol.">
        <title>The Global Catalogue of Microorganisms (GCM) 10K type strain sequencing project: providing services to taxonomists for standard genome sequencing and annotation.</title>
        <authorList>
            <consortium name="The Broad Institute Genomics Platform"/>
            <consortium name="The Broad Institute Genome Sequencing Center for Infectious Disease"/>
            <person name="Wu L."/>
            <person name="Ma J."/>
        </authorList>
    </citation>
    <scope>NUCLEOTIDE SEQUENCE [LARGE SCALE GENOMIC DNA]</scope>
    <source>
        <strain evidence="6">CCUG 66188</strain>
    </source>
</reference>
<evidence type="ECO:0000259" key="3">
    <source>
        <dbReference type="Pfam" id="PF13102"/>
    </source>
</evidence>
<evidence type="ECO:0000256" key="1">
    <source>
        <dbReference type="ARBA" id="ARBA00023125"/>
    </source>
</evidence>
<sequence>MKSTFRTLFYLRKDRVNAQGLVPIMVRITINKQMVQFSSKLEVDPNLWDTKLGRAIGRTSDATNLNRLLDNLRSKIDQLYNRELDTKGYVLPETIKEKLQGNDPDRKTFMEYFSLHNEQYNLRIGSRTSSKTAQRYELTKNRMSEFLRIKYNIEDIIVQEIDYMFLENFYAYLCNHCGCSNNTAMKFMQRFRTVFNFIINTGYDMKVDPFANFRFHTQKVNREILSKEDIDKIYQKKFSTERLNQVRDIFIFQCYTGLAYIDVYNLTEDEIRLAYDERLWIMTEREKTKEPVNVPLLDIPLAILEKYKDKRDENNGKLLPVSTNQKMNEYLKEIAIICGIKQKLSTHIARHMNFYSRLKTSKLQELFS</sequence>